<dbReference type="AlphaFoldDB" id="A0A1G6QEU6"/>
<evidence type="ECO:0000256" key="2">
    <source>
        <dbReference type="SAM" id="Phobius"/>
    </source>
</evidence>
<accession>A0A1G6QEU6</accession>
<organism evidence="3 4">
    <name type="scientific">Melghirimyces thermohalophilus</name>
    <dbReference type="NCBI Taxonomy" id="1236220"/>
    <lineage>
        <taxon>Bacteria</taxon>
        <taxon>Bacillati</taxon>
        <taxon>Bacillota</taxon>
        <taxon>Bacilli</taxon>
        <taxon>Bacillales</taxon>
        <taxon>Thermoactinomycetaceae</taxon>
        <taxon>Melghirimyces</taxon>
    </lineage>
</organism>
<keyword evidence="4" id="KW-1185">Reference proteome</keyword>
<gene>
    <name evidence="3" type="ORF">SAMN04488112_12139</name>
</gene>
<keyword evidence="2" id="KW-0472">Membrane</keyword>
<reference evidence="3 4" key="1">
    <citation type="submission" date="2016-10" db="EMBL/GenBank/DDBJ databases">
        <authorList>
            <person name="de Groot N.N."/>
        </authorList>
    </citation>
    <scope>NUCLEOTIDE SEQUENCE [LARGE SCALE GENOMIC DNA]</scope>
    <source>
        <strain evidence="3 4">DSM 45514</strain>
    </source>
</reference>
<dbReference type="Proteomes" id="UP000199387">
    <property type="component" value="Unassembled WGS sequence"/>
</dbReference>
<feature type="transmembrane region" description="Helical" evidence="2">
    <location>
        <begin position="45"/>
        <end position="63"/>
    </location>
</feature>
<protein>
    <submittedName>
        <fullName evidence="3">Uncharacterized protein</fullName>
    </submittedName>
</protein>
<keyword evidence="1" id="KW-0175">Coiled coil</keyword>
<keyword evidence="2" id="KW-1133">Transmembrane helix</keyword>
<dbReference type="STRING" id="1236220.SAMN04488112_12139"/>
<dbReference type="EMBL" id="FMZA01000021">
    <property type="protein sequence ID" value="SDC91012.1"/>
    <property type="molecule type" value="Genomic_DNA"/>
</dbReference>
<dbReference type="OrthoDB" id="2987762at2"/>
<proteinExistence type="predicted"/>
<dbReference type="RefSeq" id="WP_091572438.1">
    <property type="nucleotide sequence ID" value="NZ_FMZA01000021.1"/>
</dbReference>
<feature type="transmembrane region" description="Helical" evidence="2">
    <location>
        <begin position="69"/>
        <end position="89"/>
    </location>
</feature>
<name>A0A1G6QEU6_9BACL</name>
<sequence length="322" mass="37005">MQPMPQHPETPNPASPPRFSGDFVWKFVGAFIASAVMWTGRVGQWFRYGAALVTVLFFTPVFNGDFRQVWAAAPAVALVYIALIVIVLGQSASRKICERGSYFYSPFGEYIFNRKQFVERQEWEQRKEKGAWKEKLESRLEKLEQKKEKLQDQLHGAQREAEYALRLASKMRSEVRLYDVLFQGEDPVDSHLLMERLLKELDIKCVAVACYESAGKELRRIGSAGARFVPVFHQEEDSDSPEIESWVTGDDIVSQNEAYPYEYMVTTVFHEELFVLVFRLDTTDPDEASDILGHIIVEHKHLFLVALRLLHIRRDAVKGVGE</sequence>
<feature type="coiled-coil region" evidence="1">
    <location>
        <begin position="126"/>
        <end position="167"/>
    </location>
</feature>
<evidence type="ECO:0000256" key="1">
    <source>
        <dbReference type="SAM" id="Coils"/>
    </source>
</evidence>
<evidence type="ECO:0000313" key="3">
    <source>
        <dbReference type="EMBL" id="SDC91012.1"/>
    </source>
</evidence>
<evidence type="ECO:0000313" key="4">
    <source>
        <dbReference type="Proteomes" id="UP000199387"/>
    </source>
</evidence>
<feature type="transmembrane region" description="Helical" evidence="2">
    <location>
        <begin position="23"/>
        <end position="40"/>
    </location>
</feature>
<keyword evidence="2" id="KW-0812">Transmembrane</keyword>